<feature type="region of interest" description="Disordered" evidence="1">
    <location>
        <begin position="1"/>
        <end position="20"/>
    </location>
</feature>
<keyword evidence="3" id="KW-1185">Reference proteome</keyword>
<gene>
    <name evidence="2" type="ORF">SAMN02910418_00052</name>
</gene>
<dbReference type="Pfam" id="PF12840">
    <property type="entry name" value="HTH_20"/>
    <property type="match status" value="1"/>
</dbReference>
<name>A0A1H3VGJ5_9ACTO</name>
<evidence type="ECO:0000256" key="1">
    <source>
        <dbReference type="SAM" id="MobiDB-lite"/>
    </source>
</evidence>
<dbReference type="InterPro" id="IPR036390">
    <property type="entry name" value="WH_DNA-bd_sf"/>
</dbReference>
<dbReference type="OrthoDB" id="3399802at2"/>
<evidence type="ECO:0000313" key="2">
    <source>
        <dbReference type="EMBL" id="SDZ73937.1"/>
    </source>
</evidence>
<dbReference type="Gene3D" id="1.10.10.10">
    <property type="entry name" value="Winged helix-like DNA-binding domain superfamily/Winged helix DNA-binding domain"/>
    <property type="match status" value="1"/>
</dbReference>
<dbReference type="AlphaFoldDB" id="A0A1H3VGJ5"/>
<accession>A0A1H3VGJ5</accession>
<sequence length="231" mass="24870">MEFETESRHPGPYEPALPQSQISPVQLRVLQAAAAAGDDATIPHLAQQLGGHPNTTRAHLETLVEHDLIRREIAPATGRGRPRYIYRLTKAGVGALRPGPIAPEFAGLALALANYLSRHSDRVALDAQAAGRAWAEREDDEIETASTRLDVVTDKLATMGFEPEATMDEKGSRVLLRACPLLAAAAENTQVICNVHLGLLQGALAKRDLPSDDIELFPMGDPHGCVVRLGD</sequence>
<dbReference type="Proteomes" id="UP000199288">
    <property type="component" value="Unassembled WGS sequence"/>
</dbReference>
<dbReference type="InterPro" id="IPR036388">
    <property type="entry name" value="WH-like_DNA-bd_sf"/>
</dbReference>
<protein>
    <submittedName>
        <fullName evidence="2">Predicted transcriptional regulator, ArsR family</fullName>
    </submittedName>
</protein>
<feature type="compositionally biased region" description="Basic and acidic residues" evidence="1">
    <location>
        <begin position="1"/>
        <end position="11"/>
    </location>
</feature>
<proteinExistence type="predicted"/>
<dbReference type="RefSeq" id="WP_092560825.1">
    <property type="nucleotide sequence ID" value="NZ_FNQV01000001.1"/>
</dbReference>
<reference evidence="3" key="1">
    <citation type="submission" date="2016-10" db="EMBL/GenBank/DDBJ databases">
        <authorList>
            <person name="Varghese N."/>
            <person name="Submissions S."/>
        </authorList>
    </citation>
    <scope>NUCLEOTIDE SEQUENCE [LARGE SCALE GENOMIC DNA]</scope>
    <source>
        <strain evidence="3">KPR-1</strain>
    </source>
</reference>
<evidence type="ECO:0000313" key="3">
    <source>
        <dbReference type="Proteomes" id="UP000199288"/>
    </source>
</evidence>
<organism evidence="2 3">
    <name type="scientific">Bowdeniella nasicola</name>
    <dbReference type="NCBI Taxonomy" id="208480"/>
    <lineage>
        <taxon>Bacteria</taxon>
        <taxon>Bacillati</taxon>
        <taxon>Actinomycetota</taxon>
        <taxon>Actinomycetes</taxon>
        <taxon>Actinomycetales</taxon>
        <taxon>Actinomycetaceae</taxon>
        <taxon>Bowdeniella</taxon>
    </lineage>
</organism>
<dbReference type="SUPFAM" id="SSF46785">
    <property type="entry name" value="Winged helix' DNA-binding domain"/>
    <property type="match status" value="1"/>
</dbReference>
<dbReference type="EMBL" id="FNQV01000001">
    <property type="protein sequence ID" value="SDZ73937.1"/>
    <property type="molecule type" value="Genomic_DNA"/>
</dbReference>